<sequence>MDSITIDIFLTARKMLSYSCSTKFGTLELGESGKASANTDMIASKLLIGCIQTLEYTERWVLQLVSLSHERWQHFVRKELASGPQNYKTELKINIYTIMASFPIGLLMVPASLVATVLTCGVMPPGQGSE</sequence>
<dbReference type="Proteomes" id="UP001196413">
    <property type="component" value="Unassembled WGS sequence"/>
</dbReference>
<protein>
    <submittedName>
        <fullName evidence="2">Uncharacterized protein</fullName>
    </submittedName>
</protein>
<keyword evidence="1" id="KW-1133">Transmembrane helix</keyword>
<accession>A0AAD5R9H0</accession>
<keyword evidence="1" id="KW-0812">Transmembrane</keyword>
<evidence type="ECO:0000313" key="3">
    <source>
        <dbReference type="Proteomes" id="UP001196413"/>
    </source>
</evidence>
<evidence type="ECO:0000256" key="1">
    <source>
        <dbReference type="SAM" id="Phobius"/>
    </source>
</evidence>
<evidence type="ECO:0000313" key="2">
    <source>
        <dbReference type="EMBL" id="KAJ1372182.1"/>
    </source>
</evidence>
<dbReference type="EMBL" id="JAHQIW010007103">
    <property type="protein sequence ID" value="KAJ1372182.1"/>
    <property type="molecule type" value="Genomic_DNA"/>
</dbReference>
<dbReference type="AlphaFoldDB" id="A0AAD5R9H0"/>
<keyword evidence="1" id="KW-0472">Membrane</keyword>
<keyword evidence="3" id="KW-1185">Reference proteome</keyword>
<name>A0AAD5R9H0_PARTN</name>
<organism evidence="2 3">
    <name type="scientific">Parelaphostrongylus tenuis</name>
    <name type="common">Meningeal worm</name>
    <dbReference type="NCBI Taxonomy" id="148309"/>
    <lineage>
        <taxon>Eukaryota</taxon>
        <taxon>Metazoa</taxon>
        <taxon>Ecdysozoa</taxon>
        <taxon>Nematoda</taxon>
        <taxon>Chromadorea</taxon>
        <taxon>Rhabditida</taxon>
        <taxon>Rhabditina</taxon>
        <taxon>Rhabditomorpha</taxon>
        <taxon>Strongyloidea</taxon>
        <taxon>Metastrongylidae</taxon>
        <taxon>Parelaphostrongylus</taxon>
    </lineage>
</organism>
<comment type="caution">
    <text evidence="2">The sequence shown here is derived from an EMBL/GenBank/DDBJ whole genome shotgun (WGS) entry which is preliminary data.</text>
</comment>
<feature type="transmembrane region" description="Helical" evidence="1">
    <location>
        <begin position="95"/>
        <end position="118"/>
    </location>
</feature>
<gene>
    <name evidence="2" type="ORF">KIN20_034269</name>
</gene>
<reference evidence="2" key="1">
    <citation type="submission" date="2021-06" db="EMBL/GenBank/DDBJ databases">
        <title>Parelaphostrongylus tenuis whole genome reference sequence.</title>
        <authorList>
            <person name="Garwood T.J."/>
            <person name="Larsen P.A."/>
            <person name="Fountain-Jones N.M."/>
            <person name="Garbe J.R."/>
            <person name="Macchietto M.G."/>
            <person name="Kania S.A."/>
            <person name="Gerhold R.W."/>
            <person name="Richards J.E."/>
            <person name="Wolf T.M."/>
        </authorList>
    </citation>
    <scope>NUCLEOTIDE SEQUENCE</scope>
    <source>
        <strain evidence="2">MNPRO001-30</strain>
        <tissue evidence="2">Meninges</tissue>
    </source>
</reference>
<proteinExistence type="predicted"/>